<proteinExistence type="predicted"/>
<dbReference type="PANTHER" id="PTHR42959:SF1">
    <property type="entry name" value="CARBAMOYLTRANSFERASE HYPF"/>
    <property type="match status" value="1"/>
</dbReference>
<dbReference type="InterPro" id="IPR017968">
    <property type="entry name" value="Acylphosphatase_CS"/>
</dbReference>
<dbReference type="GO" id="GO:0051604">
    <property type="term" value="P:protein maturation"/>
    <property type="evidence" value="ECO:0007669"/>
    <property type="project" value="TreeGrafter"/>
</dbReference>
<dbReference type="PROSITE" id="PS51160">
    <property type="entry name" value="ACYLPHOSPHATASE_3"/>
    <property type="match status" value="1"/>
</dbReference>
<dbReference type="InterPro" id="IPR036046">
    <property type="entry name" value="Acylphosphatase-like_dom_sf"/>
</dbReference>
<dbReference type="PANTHER" id="PTHR42959">
    <property type="entry name" value="CARBAMOYLTRANSFERASE"/>
    <property type="match status" value="1"/>
</dbReference>
<evidence type="ECO:0000259" key="1">
    <source>
        <dbReference type="PROSITE" id="PS51160"/>
    </source>
</evidence>
<dbReference type="PROSITE" id="PS00150">
    <property type="entry name" value="ACYLPHOSPHATASE_1"/>
    <property type="match status" value="1"/>
</dbReference>
<dbReference type="SUPFAM" id="SSF54975">
    <property type="entry name" value="Acylphosphatase/BLUF domain-like"/>
    <property type="match status" value="1"/>
</dbReference>
<evidence type="ECO:0000313" key="2">
    <source>
        <dbReference type="EMBL" id="GAI23518.1"/>
    </source>
</evidence>
<dbReference type="Pfam" id="PF07503">
    <property type="entry name" value="zf-HYPF"/>
    <property type="match status" value="1"/>
</dbReference>
<feature type="non-terminal residue" evidence="2">
    <location>
        <position position="150"/>
    </location>
</feature>
<dbReference type="Gene3D" id="3.90.870.50">
    <property type="match status" value="1"/>
</dbReference>
<feature type="domain" description="Acylphosphatase-like" evidence="1">
    <location>
        <begin position="9"/>
        <end position="95"/>
    </location>
</feature>
<name>X1LWV1_9ZZZZ</name>
<dbReference type="Pfam" id="PF00708">
    <property type="entry name" value="Acylphosphatase"/>
    <property type="match status" value="1"/>
</dbReference>
<accession>X1LWV1</accession>
<comment type="caution">
    <text evidence="2">The sequence shown here is derived from an EMBL/GenBank/DDBJ whole genome shotgun (WGS) entry which is preliminary data.</text>
</comment>
<protein>
    <recommendedName>
        <fullName evidence="1">Acylphosphatase-like domain-containing protein</fullName>
    </recommendedName>
</protein>
<organism evidence="2">
    <name type="scientific">marine sediment metagenome</name>
    <dbReference type="NCBI Taxonomy" id="412755"/>
    <lineage>
        <taxon>unclassified sequences</taxon>
        <taxon>metagenomes</taxon>
        <taxon>ecological metagenomes</taxon>
    </lineage>
</organism>
<dbReference type="InterPro" id="IPR001792">
    <property type="entry name" value="Acylphosphatase-like_dom"/>
</dbReference>
<dbReference type="EMBL" id="BARV01018777">
    <property type="protein sequence ID" value="GAI23518.1"/>
    <property type="molecule type" value="Genomic_DNA"/>
</dbReference>
<dbReference type="AlphaFoldDB" id="X1LWV1"/>
<dbReference type="GO" id="GO:0016743">
    <property type="term" value="F:carboxyl- or carbamoyltransferase activity"/>
    <property type="evidence" value="ECO:0007669"/>
    <property type="project" value="TreeGrafter"/>
</dbReference>
<gene>
    <name evidence="2" type="ORF">S06H3_31684</name>
</gene>
<dbReference type="GO" id="GO:0008270">
    <property type="term" value="F:zinc ion binding"/>
    <property type="evidence" value="ECO:0007669"/>
    <property type="project" value="InterPro"/>
</dbReference>
<sequence length="150" mass="16869">MVKTSTLSLARISVKGVVQGVGFRPFIYQLATGHDLKGWVCNTSEDVKVEVEGESKDIDLFLLKIKEQAPPVSRIEEISVIRGNPVGYREFEIRHSVAEEGKYQLVSPDIATCPDCLREIFDPANRRYLYPFTNCTNCGPRFTIITDMLA</sequence>
<dbReference type="InterPro" id="IPR011125">
    <property type="entry name" value="Znf_HypF"/>
</dbReference>
<dbReference type="InterPro" id="IPR051060">
    <property type="entry name" value="Carbamoyltrans_HypF-like"/>
</dbReference>
<reference evidence="2" key="1">
    <citation type="journal article" date="2014" name="Front. Microbiol.">
        <title>High frequency of phylogenetically diverse reductive dehalogenase-homologous genes in deep subseafloor sedimentary metagenomes.</title>
        <authorList>
            <person name="Kawai M."/>
            <person name="Futagami T."/>
            <person name="Toyoda A."/>
            <person name="Takaki Y."/>
            <person name="Nishi S."/>
            <person name="Hori S."/>
            <person name="Arai W."/>
            <person name="Tsubouchi T."/>
            <person name="Morono Y."/>
            <person name="Uchiyama I."/>
            <person name="Ito T."/>
            <person name="Fujiyama A."/>
            <person name="Inagaki F."/>
            <person name="Takami H."/>
        </authorList>
    </citation>
    <scope>NUCLEOTIDE SEQUENCE</scope>
    <source>
        <strain evidence="2">Expedition CK06-06</strain>
    </source>
</reference>